<feature type="transmembrane region" description="Helical" evidence="7">
    <location>
        <begin position="393"/>
        <end position="414"/>
    </location>
</feature>
<feature type="transmembrane region" description="Helical" evidence="7">
    <location>
        <begin position="136"/>
        <end position="159"/>
    </location>
</feature>
<evidence type="ECO:0000256" key="6">
    <source>
        <dbReference type="ARBA" id="ARBA00023136"/>
    </source>
</evidence>
<dbReference type="InterPro" id="IPR052031">
    <property type="entry name" value="Membrane_Transporter-Flippase"/>
</dbReference>
<gene>
    <name evidence="8" type="ORF">FPZ49_19910</name>
</gene>
<protein>
    <submittedName>
        <fullName evidence="8">MATE family efflux transporter</fullName>
    </submittedName>
</protein>
<reference evidence="8 9" key="1">
    <citation type="submission" date="2019-07" db="EMBL/GenBank/DDBJ databases">
        <authorList>
            <person name="Kim J."/>
        </authorList>
    </citation>
    <scope>NUCLEOTIDE SEQUENCE [LARGE SCALE GENOMIC DNA]</scope>
    <source>
        <strain evidence="8 9">JC52</strain>
    </source>
</reference>
<evidence type="ECO:0000256" key="4">
    <source>
        <dbReference type="ARBA" id="ARBA00022692"/>
    </source>
</evidence>
<sequence>MTPQAKARPVLTEGPIGKTLFLFSLPILLGNVLQSLNGSINSIWVGKFLGETALAATSNANIILFFLLSLIFGISMAAVILVGQNLGAKKVDEAKRVVGTSTTFFALASIIVGLLGIVFSPHILDLLNTPADARELAIAYTRIIFAGIPFMFGYNLVMAVLRGSGDAKTPFYFLLLSAVFDVALNPLLIAGIGPFPKMGISGSATATFIAQLLSFVLLLIYLYAKKYFLRITKNDLHLLKLDWPLIGLLIRKGLPMGLNMVVVSLSNLVLIHIVNAFGSEASAAFGVANQISSYVQMPAMAIGGAVTSMAAQNIGAGKWDRVSRVTWIGVGFNVALTGSLVAIIHLFNRQALGLFLPLEGKAIDLGVHINNLTLWSFIIFGIFNVVAGVVRSAGAVIVPLVVSSIALLLVRIPFASYFSSHYGFDMIWWSFPISFAIAAGLNVLYYRFGNWRKAHLMDAAKRAKPAQ</sequence>
<evidence type="ECO:0000313" key="9">
    <source>
        <dbReference type="Proteomes" id="UP000317036"/>
    </source>
</evidence>
<dbReference type="Pfam" id="PF01554">
    <property type="entry name" value="MatE"/>
    <property type="match status" value="2"/>
</dbReference>
<keyword evidence="2" id="KW-0813">Transport</keyword>
<keyword evidence="5 7" id="KW-1133">Transmembrane helix</keyword>
<comment type="caution">
    <text evidence="8">The sequence shown here is derived from an EMBL/GenBank/DDBJ whole genome shotgun (WGS) entry which is preliminary data.</text>
</comment>
<evidence type="ECO:0000256" key="7">
    <source>
        <dbReference type="SAM" id="Phobius"/>
    </source>
</evidence>
<dbReference type="PANTHER" id="PTHR43549">
    <property type="entry name" value="MULTIDRUG RESISTANCE PROTEIN YPNP-RELATED"/>
    <property type="match status" value="1"/>
</dbReference>
<keyword evidence="3" id="KW-1003">Cell membrane</keyword>
<dbReference type="PIRSF" id="PIRSF006603">
    <property type="entry name" value="DinF"/>
    <property type="match status" value="1"/>
</dbReference>
<dbReference type="OrthoDB" id="9776324at2"/>
<feature type="transmembrane region" description="Helical" evidence="7">
    <location>
        <begin position="258"/>
        <end position="277"/>
    </location>
</feature>
<proteinExistence type="predicted"/>
<evidence type="ECO:0000256" key="5">
    <source>
        <dbReference type="ARBA" id="ARBA00022989"/>
    </source>
</evidence>
<feature type="transmembrane region" description="Helical" evidence="7">
    <location>
        <begin position="426"/>
        <end position="446"/>
    </location>
</feature>
<dbReference type="CDD" id="cd13138">
    <property type="entry name" value="MATE_yoeA_like"/>
    <property type="match status" value="1"/>
</dbReference>
<keyword evidence="6 7" id="KW-0472">Membrane</keyword>
<organism evidence="8 9">
    <name type="scientific">Paenibacillus cremeus</name>
    <dbReference type="NCBI Taxonomy" id="2163881"/>
    <lineage>
        <taxon>Bacteria</taxon>
        <taxon>Bacillati</taxon>
        <taxon>Bacillota</taxon>
        <taxon>Bacilli</taxon>
        <taxon>Bacillales</taxon>
        <taxon>Paenibacillaceae</taxon>
        <taxon>Paenibacillus</taxon>
    </lineage>
</organism>
<dbReference type="GO" id="GO:0005886">
    <property type="term" value="C:plasma membrane"/>
    <property type="evidence" value="ECO:0007669"/>
    <property type="project" value="UniProtKB-SubCell"/>
</dbReference>
<accession>A0A559K7R3</accession>
<dbReference type="InterPro" id="IPR002528">
    <property type="entry name" value="MATE_fam"/>
</dbReference>
<feature type="transmembrane region" description="Helical" evidence="7">
    <location>
        <begin position="20"/>
        <end position="40"/>
    </location>
</feature>
<keyword evidence="9" id="KW-1185">Reference proteome</keyword>
<evidence type="ECO:0000256" key="1">
    <source>
        <dbReference type="ARBA" id="ARBA00004651"/>
    </source>
</evidence>
<dbReference type="PANTHER" id="PTHR43549:SF3">
    <property type="entry name" value="MULTIDRUG RESISTANCE PROTEIN YPNP-RELATED"/>
    <property type="match status" value="1"/>
</dbReference>
<feature type="transmembrane region" description="Helical" evidence="7">
    <location>
        <begin position="367"/>
        <end position="386"/>
    </location>
</feature>
<evidence type="ECO:0000313" key="8">
    <source>
        <dbReference type="EMBL" id="TVY08171.1"/>
    </source>
</evidence>
<evidence type="ECO:0000256" key="3">
    <source>
        <dbReference type="ARBA" id="ARBA00022475"/>
    </source>
</evidence>
<feature type="transmembrane region" description="Helical" evidence="7">
    <location>
        <begin position="104"/>
        <end position="124"/>
    </location>
</feature>
<keyword evidence="4 7" id="KW-0812">Transmembrane</keyword>
<dbReference type="NCBIfam" id="TIGR00797">
    <property type="entry name" value="matE"/>
    <property type="match status" value="1"/>
</dbReference>
<dbReference type="RefSeq" id="WP_144850159.1">
    <property type="nucleotide sequence ID" value="NZ_VNJI01000026.1"/>
</dbReference>
<name>A0A559K7R3_9BACL</name>
<feature type="transmembrane region" description="Helical" evidence="7">
    <location>
        <begin position="327"/>
        <end position="347"/>
    </location>
</feature>
<dbReference type="EMBL" id="VNJI01000026">
    <property type="protein sequence ID" value="TVY08171.1"/>
    <property type="molecule type" value="Genomic_DNA"/>
</dbReference>
<dbReference type="Proteomes" id="UP000317036">
    <property type="component" value="Unassembled WGS sequence"/>
</dbReference>
<feature type="transmembrane region" description="Helical" evidence="7">
    <location>
        <begin position="204"/>
        <end position="224"/>
    </location>
</feature>
<comment type="subcellular location">
    <subcellularLocation>
        <location evidence="1">Cell membrane</location>
        <topology evidence="1">Multi-pass membrane protein</topology>
    </subcellularLocation>
</comment>
<dbReference type="AlphaFoldDB" id="A0A559K7R3"/>
<feature type="transmembrane region" description="Helical" evidence="7">
    <location>
        <begin position="297"/>
        <end position="315"/>
    </location>
</feature>
<feature type="transmembrane region" description="Helical" evidence="7">
    <location>
        <begin position="60"/>
        <end position="83"/>
    </location>
</feature>
<dbReference type="GO" id="GO:0015297">
    <property type="term" value="F:antiporter activity"/>
    <property type="evidence" value="ECO:0007669"/>
    <property type="project" value="InterPro"/>
</dbReference>
<evidence type="ECO:0000256" key="2">
    <source>
        <dbReference type="ARBA" id="ARBA00022448"/>
    </source>
</evidence>
<dbReference type="InterPro" id="IPR048279">
    <property type="entry name" value="MdtK-like"/>
</dbReference>
<feature type="transmembrane region" description="Helical" evidence="7">
    <location>
        <begin position="171"/>
        <end position="192"/>
    </location>
</feature>
<dbReference type="GO" id="GO:0042910">
    <property type="term" value="F:xenobiotic transmembrane transporter activity"/>
    <property type="evidence" value="ECO:0007669"/>
    <property type="project" value="InterPro"/>
</dbReference>